<dbReference type="OrthoDB" id="20729at2759"/>
<keyword evidence="5" id="KW-1185">Reference proteome</keyword>
<name>A0A8H7PN95_MORIS</name>
<gene>
    <name evidence="4" type="ORF">INT43_007879</name>
</gene>
<evidence type="ECO:0000313" key="5">
    <source>
        <dbReference type="Proteomes" id="UP000654370"/>
    </source>
</evidence>
<comment type="caution">
    <text evidence="4">The sequence shown here is derived from an EMBL/GenBank/DDBJ whole genome shotgun (WGS) entry which is preliminary data.</text>
</comment>
<dbReference type="Proteomes" id="UP000654370">
    <property type="component" value="Unassembled WGS sequence"/>
</dbReference>
<keyword evidence="2" id="KW-0539">Nucleus</keyword>
<comment type="subcellular location">
    <subcellularLocation>
        <location evidence="1">Nucleus</location>
    </subcellularLocation>
</comment>
<evidence type="ECO:0000256" key="1">
    <source>
        <dbReference type="ARBA" id="ARBA00004123"/>
    </source>
</evidence>
<feature type="compositionally biased region" description="Low complexity" evidence="3">
    <location>
        <begin position="330"/>
        <end position="341"/>
    </location>
</feature>
<accession>A0A8H7PN95</accession>
<dbReference type="EMBL" id="JAEPQZ010000009">
    <property type="protein sequence ID" value="KAG2177222.1"/>
    <property type="molecule type" value="Genomic_DNA"/>
</dbReference>
<evidence type="ECO:0000256" key="3">
    <source>
        <dbReference type="SAM" id="MobiDB-lite"/>
    </source>
</evidence>
<evidence type="ECO:0000256" key="2">
    <source>
        <dbReference type="ARBA" id="ARBA00023242"/>
    </source>
</evidence>
<dbReference type="PANTHER" id="PTHR46527:SF1">
    <property type="entry name" value="NUCLEOPORIN NUP42"/>
    <property type="match status" value="1"/>
</dbReference>
<feature type="compositionally biased region" description="Polar residues" evidence="3">
    <location>
        <begin position="342"/>
        <end position="357"/>
    </location>
</feature>
<feature type="region of interest" description="Disordered" evidence="3">
    <location>
        <begin position="330"/>
        <end position="361"/>
    </location>
</feature>
<dbReference type="PANTHER" id="PTHR46527">
    <property type="entry name" value="NUCLEOPORIN-LIKE PROTEIN 2"/>
    <property type="match status" value="1"/>
</dbReference>
<sequence length="378" mass="38129">VMKDSCTPILIYIDSETSIKTDLTTEKPIWDLSIYGPAKEEPNMIVGTDLSPEEDRVKYYQSRLQTGNETQYLQEREQLVQKMNQQVTSITNDTTGAINHFNNQKRQTSTGFGGSSTPAPFEPFIKQTTGFGSGGSFGNNAFGSRGSAFGMGSTNTQQTSAFGGGNAFGGGAAISTPAFGSTGFQKSTSAFGNLSQPAAGGFGSNTASAFGAAPSSTPAFGTTTSPSAFGATTSPSAFGGASSTSAFGAPSSTPAFGSTSTMGGMGGSPAFGSTSAFGAAAQPNTGMSMPGTSSFGAPSVLGSSAFGASTQSFGASQGLGSFSSLAAGANPGFGAPAAAQPQTMNANPSAPSSNQDAFNAPLFQYRMIPEQEPPIELR</sequence>
<dbReference type="GO" id="GO:0005634">
    <property type="term" value="C:nucleus"/>
    <property type="evidence" value="ECO:0007669"/>
    <property type="project" value="UniProtKB-SubCell"/>
</dbReference>
<proteinExistence type="predicted"/>
<protein>
    <submittedName>
        <fullName evidence="4">Uncharacterized protein</fullName>
    </submittedName>
</protein>
<reference evidence="4" key="1">
    <citation type="submission" date="2020-12" db="EMBL/GenBank/DDBJ databases">
        <title>Metabolic potential, ecology and presence of endohyphal bacteria is reflected in genomic diversity of Mucoromycotina.</title>
        <authorList>
            <person name="Muszewska A."/>
            <person name="Okrasinska A."/>
            <person name="Steczkiewicz K."/>
            <person name="Drgas O."/>
            <person name="Orlowska M."/>
            <person name="Perlinska-Lenart U."/>
            <person name="Aleksandrzak-Piekarczyk T."/>
            <person name="Szatraj K."/>
            <person name="Zielenkiewicz U."/>
            <person name="Pilsyk S."/>
            <person name="Malc E."/>
            <person name="Mieczkowski P."/>
            <person name="Kruszewska J.S."/>
            <person name="Biernat P."/>
            <person name="Pawlowska J."/>
        </authorList>
    </citation>
    <scope>NUCLEOTIDE SEQUENCE</scope>
    <source>
        <strain evidence="4">WA0000067209</strain>
    </source>
</reference>
<feature type="non-terminal residue" evidence="4">
    <location>
        <position position="1"/>
    </location>
</feature>
<evidence type="ECO:0000313" key="4">
    <source>
        <dbReference type="EMBL" id="KAG2177222.1"/>
    </source>
</evidence>
<dbReference type="AlphaFoldDB" id="A0A8H7PN95"/>
<organism evidence="4 5">
    <name type="scientific">Mortierella isabellina</name>
    <name type="common">Filamentous fungus</name>
    <name type="synonym">Umbelopsis isabellina</name>
    <dbReference type="NCBI Taxonomy" id="91625"/>
    <lineage>
        <taxon>Eukaryota</taxon>
        <taxon>Fungi</taxon>
        <taxon>Fungi incertae sedis</taxon>
        <taxon>Mucoromycota</taxon>
        <taxon>Mucoromycotina</taxon>
        <taxon>Umbelopsidomycetes</taxon>
        <taxon>Umbelopsidales</taxon>
        <taxon>Umbelopsidaceae</taxon>
        <taxon>Umbelopsis</taxon>
    </lineage>
</organism>
<dbReference type="InterPro" id="IPR051767">
    <property type="entry name" value="Nucleoporin_NUP42"/>
</dbReference>